<feature type="domain" description="Shikimate dehydrogenase substrate binding N-terminal" evidence="4">
    <location>
        <begin position="12"/>
        <end position="95"/>
    </location>
</feature>
<comment type="pathway">
    <text evidence="1">Metabolic intermediate biosynthesis; chorismate biosynthesis; chorismate from D-erythrose 4-phosphate and phosphoenolpyruvate: step 4/7.</text>
</comment>
<evidence type="ECO:0000313" key="6">
    <source>
        <dbReference type="Proteomes" id="UP000008850"/>
    </source>
</evidence>
<dbReference type="GO" id="GO:0019632">
    <property type="term" value="P:shikimate metabolic process"/>
    <property type="evidence" value="ECO:0007669"/>
    <property type="project" value="TreeGrafter"/>
</dbReference>
<dbReference type="Pfam" id="PF08501">
    <property type="entry name" value="Shikimate_dh_N"/>
    <property type="match status" value="1"/>
</dbReference>
<dbReference type="InterPro" id="IPR046346">
    <property type="entry name" value="Aminoacid_DH-like_N_sf"/>
</dbReference>
<dbReference type="GO" id="GO:0050661">
    <property type="term" value="F:NADP binding"/>
    <property type="evidence" value="ECO:0007669"/>
    <property type="project" value="TreeGrafter"/>
</dbReference>
<dbReference type="InterPro" id="IPR022893">
    <property type="entry name" value="Shikimate_DH_fam"/>
</dbReference>
<keyword evidence="3" id="KW-0057">Aromatic amino acid biosynthesis</keyword>
<proteinExistence type="predicted"/>
<dbReference type="Gene3D" id="3.40.50.720">
    <property type="entry name" value="NAD(P)-binding Rossmann-like Domain"/>
    <property type="match status" value="1"/>
</dbReference>
<dbReference type="InterPro" id="IPR013708">
    <property type="entry name" value="Shikimate_DH-bd_N"/>
</dbReference>
<dbReference type="GO" id="GO:0009073">
    <property type="term" value="P:aromatic amino acid family biosynthetic process"/>
    <property type="evidence" value="ECO:0007669"/>
    <property type="project" value="UniProtKB-KW"/>
</dbReference>
<dbReference type="PANTHER" id="PTHR21089:SF1">
    <property type="entry name" value="BIFUNCTIONAL 3-DEHYDROQUINATE DEHYDRATASE_SHIKIMATE DEHYDROGENASE, CHLOROPLASTIC"/>
    <property type="match status" value="1"/>
</dbReference>
<name>G4R794_PELHB</name>
<dbReference type="KEGG" id="phl:KKY_1200"/>
<dbReference type="STRING" id="1082931.KKY_1200"/>
<accession>G4R794</accession>
<dbReference type="HOGENOM" id="CLU_044063_4_0_5"/>
<evidence type="ECO:0000256" key="1">
    <source>
        <dbReference type="ARBA" id="ARBA00004871"/>
    </source>
</evidence>
<sequence length="273" mass="28648">MMITGTTRLLPLVGHPVAQVKSPPAFNAHFSRSGVDAVIFPVDVEPDAAEQFFSNLAGWKNCIGCSVTMPHKQRAFARVDIRTERAEMAGAVNIIRRNADGTLVGDMTDGLAMVAALIAAGFTPAGARALVVGGGGGAGSAIALALCEAGVEAMTILETDRDRSAAITARLGTRFPGIDFSTEKPPTQPVDLVLNATPLGMKPNDSLPVDVQFLSSGTYVADVVTEPVETVLLARARAQGMPTVSGLDMVHWQLPFQMAHLHLPGWPQDGQAA</sequence>
<organism evidence="5 6">
    <name type="scientific">Pelagibacterium halotolerans (strain DSM 22347 / JCM 15775 / CGMCC 1.7692 / B2)</name>
    <dbReference type="NCBI Taxonomy" id="1082931"/>
    <lineage>
        <taxon>Bacteria</taxon>
        <taxon>Pseudomonadati</taxon>
        <taxon>Pseudomonadota</taxon>
        <taxon>Alphaproteobacteria</taxon>
        <taxon>Hyphomicrobiales</taxon>
        <taxon>Devosiaceae</taxon>
        <taxon>Pelagibacterium</taxon>
    </lineage>
</organism>
<dbReference type="GO" id="GO:0009423">
    <property type="term" value="P:chorismate biosynthetic process"/>
    <property type="evidence" value="ECO:0007669"/>
    <property type="project" value="TreeGrafter"/>
</dbReference>
<keyword evidence="2" id="KW-0560">Oxidoreductase</keyword>
<protein>
    <submittedName>
        <fullName evidence="5">Shikimate 5-dehydrogenase I alpha</fullName>
    </submittedName>
</protein>
<evidence type="ECO:0000256" key="3">
    <source>
        <dbReference type="ARBA" id="ARBA00023141"/>
    </source>
</evidence>
<dbReference type="eggNOG" id="COG0169">
    <property type="taxonomic scope" value="Bacteria"/>
</dbReference>
<dbReference type="InterPro" id="IPR036291">
    <property type="entry name" value="NAD(P)-bd_dom_sf"/>
</dbReference>
<dbReference type="SUPFAM" id="SSF53223">
    <property type="entry name" value="Aminoacid dehydrogenase-like, N-terminal domain"/>
    <property type="match status" value="1"/>
</dbReference>
<dbReference type="PANTHER" id="PTHR21089">
    <property type="entry name" value="SHIKIMATE DEHYDROGENASE"/>
    <property type="match status" value="1"/>
</dbReference>
<evidence type="ECO:0000259" key="4">
    <source>
        <dbReference type="Pfam" id="PF08501"/>
    </source>
</evidence>
<dbReference type="SUPFAM" id="SSF51735">
    <property type="entry name" value="NAD(P)-binding Rossmann-fold domains"/>
    <property type="match status" value="1"/>
</dbReference>
<evidence type="ECO:0000313" key="5">
    <source>
        <dbReference type="EMBL" id="AEQ51230.1"/>
    </source>
</evidence>
<keyword evidence="6" id="KW-1185">Reference proteome</keyword>
<keyword evidence="3" id="KW-0028">Amino-acid biosynthesis</keyword>
<reference evidence="5 6" key="1">
    <citation type="journal article" date="2012" name="J. Bacteriol.">
        <title>Complete genome sequence of Pelagibacterium halotolerans B2T.</title>
        <authorList>
            <person name="Huo Y.Y."/>
            <person name="Cheng H."/>
            <person name="Han X.F."/>
            <person name="Jiang X.W."/>
            <person name="Sun C."/>
            <person name="Zhang X.Q."/>
            <person name="Zhu X.F."/>
            <person name="Liu Y.F."/>
            <person name="Li P.F."/>
            <person name="Ni P.X."/>
            <person name="Wu M."/>
        </authorList>
    </citation>
    <scope>NUCLEOTIDE SEQUENCE [LARGE SCALE GENOMIC DNA]</scope>
    <source>
        <strain evidence="6">DSM 22347 / JCM 15775 / CGMCC 1.7692 / B2</strain>
    </source>
</reference>
<dbReference type="Proteomes" id="UP000008850">
    <property type="component" value="Chromosome"/>
</dbReference>
<dbReference type="EMBL" id="CP003075">
    <property type="protein sequence ID" value="AEQ51230.1"/>
    <property type="molecule type" value="Genomic_DNA"/>
</dbReference>
<dbReference type="GO" id="GO:0005829">
    <property type="term" value="C:cytosol"/>
    <property type="evidence" value="ECO:0007669"/>
    <property type="project" value="TreeGrafter"/>
</dbReference>
<evidence type="ECO:0000256" key="2">
    <source>
        <dbReference type="ARBA" id="ARBA00023002"/>
    </source>
</evidence>
<dbReference type="Gene3D" id="3.40.50.10860">
    <property type="entry name" value="Leucine Dehydrogenase, chain A, domain 1"/>
    <property type="match status" value="1"/>
</dbReference>
<dbReference type="AlphaFoldDB" id="G4R794"/>
<gene>
    <name evidence="5" type="ordered locus">KKY_1200</name>
</gene>
<dbReference type="GO" id="GO:0004764">
    <property type="term" value="F:shikimate 3-dehydrogenase (NADP+) activity"/>
    <property type="evidence" value="ECO:0007669"/>
    <property type="project" value="InterPro"/>
</dbReference>